<dbReference type="KEGG" id="ote:Oter_3284"/>
<keyword evidence="1 2" id="KW-0238">DNA-binding</keyword>
<dbReference type="eggNOG" id="COG3710">
    <property type="taxonomic scope" value="Bacteria"/>
</dbReference>
<accession>B1ZTA9</accession>
<dbReference type="InterPro" id="IPR036388">
    <property type="entry name" value="WH-like_DNA-bd_sf"/>
</dbReference>
<dbReference type="InterPro" id="IPR016032">
    <property type="entry name" value="Sig_transdc_resp-reg_C-effctor"/>
</dbReference>
<dbReference type="RefSeq" id="WP_012376092.1">
    <property type="nucleotide sequence ID" value="NC_010571.1"/>
</dbReference>
<dbReference type="AlphaFoldDB" id="B1ZTA9"/>
<dbReference type="PANTHER" id="PTHR47691">
    <property type="entry name" value="REGULATOR-RELATED"/>
    <property type="match status" value="1"/>
</dbReference>
<organism evidence="4 5">
    <name type="scientific">Opitutus terrae (strain DSM 11246 / JCM 15787 / PB90-1)</name>
    <dbReference type="NCBI Taxonomy" id="452637"/>
    <lineage>
        <taxon>Bacteria</taxon>
        <taxon>Pseudomonadati</taxon>
        <taxon>Verrucomicrobiota</taxon>
        <taxon>Opitutia</taxon>
        <taxon>Opitutales</taxon>
        <taxon>Opitutaceae</taxon>
        <taxon>Opitutus</taxon>
    </lineage>
</organism>
<sequence>MIFRFGRFELDEARRELRLGPRRLELQPRTFDLLVYLVRHHERVVSKDELLQALWPGVIVTDSSVMRAMSLVRSALRAGGAANLIDTFSRQGYRFTGELLDGVPAPRRNQHLARAQAACARGRWEQALQAYRRAHDDRGLPAADFEQWAQAALCVGQPDAAVAPLERAVAAYIQNADRAGAARAALTLANVHLEARAPAVAKGWHRRAGGFLRDEPSETREHGLHAWLTARIALFEGELAEALRCAERAEALARRVGDADVEVLGLVYRGYIELATGQIRAGLVCLDEAGAAILAGTVGPWASGIVFCCIIWANLDRGDLSRAAQWSEQFTRWVQRHTGYGAPGLCRLHHGEVLCNQGRLAAAEAEIRRARTLLAASARYAEGDACRVLGEIRLLRGDLAGAEEAFRQAHELGWHPLPGWALLQAEKGQLAAAIQSLQRGLRSPGWAEGQRRGILLAHLVRLAARAGNRTLARKTLYQLERSTELRSPVGSQALFRRARAALAAVEGRRAAAIEDLRAALALWLGAESAINAAHTRLELAELLARGGDHDEAGLELAAARKAFKQMDAPAMVARCAAARQAPRA</sequence>
<dbReference type="InterPro" id="IPR011990">
    <property type="entry name" value="TPR-like_helical_dom_sf"/>
</dbReference>
<dbReference type="OrthoDB" id="9808843at2"/>
<dbReference type="InterPro" id="IPR001867">
    <property type="entry name" value="OmpR/PhoB-type_DNA-bd"/>
</dbReference>
<feature type="domain" description="OmpR/PhoB-type" evidence="3">
    <location>
        <begin position="1"/>
        <end position="97"/>
    </location>
</feature>
<dbReference type="GO" id="GO:0000160">
    <property type="term" value="P:phosphorelay signal transduction system"/>
    <property type="evidence" value="ECO:0007669"/>
    <property type="project" value="InterPro"/>
</dbReference>
<evidence type="ECO:0000256" key="2">
    <source>
        <dbReference type="PROSITE-ProRule" id="PRU01091"/>
    </source>
</evidence>
<dbReference type="EMBL" id="CP001032">
    <property type="protein sequence ID" value="ACB76563.1"/>
    <property type="molecule type" value="Genomic_DNA"/>
</dbReference>
<keyword evidence="5" id="KW-1185">Reference proteome</keyword>
<dbReference type="Proteomes" id="UP000007013">
    <property type="component" value="Chromosome"/>
</dbReference>
<dbReference type="CDD" id="cd00383">
    <property type="entry name" value="trans_reg_C"/>
    <property type="match status" value="1"/>
</dbReference>
<dbReference type="SUPFAM" id="SSF48452">
    <property type="entry name" value="TPR-like"/>
    <property type="match status" value="1"/>
</dbReference>
<dbReference type="GO" id="GO:0003677">
    <property type="term" value="F:DNA binding"/>
    <property type="evidence" value="ECO:0007669"/>
    <property type="project" value="UniProtKB-UniRule"/>
</dbReference>
<dbReference type="HOGENOM" id="CLU_466795_0_0_0"/>
<reference evidence="4 5" key="1">
    <citation type="journal article" date="2011" name="J. Bacteriol.">
        <title>Genome sequence of the verrucomicrobium Opitutus terrae PB90-1, an abundant inhabitant of rice paddy soil ecosystems.</title>
        <authorList>
            <person name="van Passel M.W."/>
            <person name="Kant R."/>
            <person name="Palva A."/>
            <person name="Copeland A."/>
            <person name="Lucas S."/>
            <person name="Lapidus A."/>
            <person name="Glavina del Rio T."/>
            <person name="Pitluck S."/>
            <person name="Goltsman E."/>
            <person name="Clum A."/>
            <person name="Sun H."/>
            <person name="Schmutz J."/>
            <person name="Larimer F.W."/>
            <person name="Land M.L."/>
            <person name="Hauser L."/>
            <person name="Kyrpides N."/>
            <person name="Mikhailova N."/>
            <person name="Richardson P.P."/>
            <person name="Janssen P.H."/>
            <person name="de Vos W.M."/>
            <person name="Smidt H."/>
        </authorList>
    </citation>
    <scope>NUCLEOTIDE SEQUENCE [LARGE SCALE GENOMIC DNA]</scope>
    <source>
        <strain evidence="5">DSM 11246 / JCM 15787 / PB90-1</strain>
    </source>
</reference>
<dbReference type="eggNOG" id="COG2909">
    <property type="taxonomic scope" value="Bacteria"/>
</dbReference>
<dbReference type="PANTHER" id="PTHR47691:SF3">
    <property type="entry name" value="HTH-TYPE TRANSCRIPTIONAL REGULATOR RV0890C-RELATED"/>
    <property type="match status" value="1"/>
</dbReference>
<feature type="DNA-binding region" description="OmpR/PhoB-type" evidence="2">
    <location>
        <begin position="1"/>
        <end position="97"/>
    </location>
</feature>
<protein>
    <submittedName>
        <fullName evidence="4">Transcriptional regulator, CadC</fullName>
    </submittedName>
</protein>
<dbReference type="STRING" id="452637.Oter_3284"/>
<dbReference type="SUPFAM" id="SSF46894">
    <property type="entry name" value="C-terminal effector domain of the bipartite response regulators"/>
    <property type="match status" value="1"/>
</dbReference>
<dbReference type="Gene3D" id="1.25.40.10">
    <property type="entry name" value="Tetratricopeptide repeat domain"/>
    <property type="match status" value="2"/>
</dbReference>
<dbReference type="SMART" id="SM00862">
    <property type="entry name" value="Trans_reg_C"/>
    <property type="match status" value="1"/>
</dbReference>
<gene>
    <name evidence="4" type="ordered locus">Oter_3284</name>
</gene>
<evidence type="ECO:0000259" key="3">
    <source>
        <dbReference type="PROSITE" id="PS51755"/>
    </source>
</evidence>
<dbReference type="Pfam" id="PF00486">
    <property type="entry name" value="Trans_reg_C"/>
    <property type="match status" value="1"/>
</dbReference>
<evidence type="ECO:0000256" key="1">
    <source>
        <dbReference type="ARBA" id="ARBA00023125"/>
    </source>
</evidence>
<evidence type="ECO:0000313" key="5">
    <source>
        <dbReference type="Proteomes" id="UP000007013"/>
    </source>
</evidence>
<proteinExistence type="predicted"/>
<name>B1ZTA9_OPITP</name>
<dbReference type="PROSITE" id="PS51755">
    <property type="entry name" value="OMPR_PHOB"/>
    <property type="match status" value="1"/>
</dbReference>
<dbReference type="GO" id="GO:0006355">
    <property type="term" value="P:regulation of DNA-templated transcription"/>
    <property type="evidence" value="ECO:0007669"/>
    <property type="project" value="InterPro"/>
</dbReference>
<dbReference type="Gene3D" id="1.10.10.10">
    <property type="entry name" value="Winged helix-like DNA-binding domain superfamily/Winged helix DNA-binding domain"/>
    <property type="match status" value="1"/>
</dbReference>
<evidence type="ECO:0000313" key="4">
    <source>
        <dbReference type="EMBL" id="ACB76563.1"/>
    </source>
</evidence>